<organism evidence="2 3">
    <name type="scientific">Phytophthora nicotianae</name>
    <name type="common">Potato buckeye rot agent</name>
    <name type="synonym">Phytophthora parasitica</name>
    <dbReference type="NCBI Taxonomy" id="4792"/>
    <lineage>
        <taxon>Eukaryota</taxon>
        <taxon>Sar</taxon>
        <taxon>Stramenopiles</taxon>
        <taxon>Oomycota</taxon>
        <taxon>Peronosporomycetes</taxon>
        <taxon>Peronosporales</taxon>
        <taxon>Peronosporaceae</taxon>
        <taxon>Phytophthora</taxon>
    </lineage>
</organism>
<feature type="transmembrane region" description="Helical" evidence="1">
    <location>
        <begin position="25"/>
        <end position="44"/>
    </location>
</feature>
<reference evidence="2 3" key="1">
    <citation type="submission" date="2015-11" db="EMBL/GenBank/DDBJ databases">
        <title>Genomes and virulence difference between two physiological races of Phytophthora nicotianae.</title>
        <authorList>
            <person name="Liu H."/>
            <person name="Ma X."/>
            <person name="Yu H."/>
            <person name="Fang D."/>
            <person name="Li Y."/>
            <person name="Wang X."/>
            <person name="Wang W."/>
            <person name="Dong Y."/>
            <person name="Xiao B."/>
        </authorList>
    </citation>
    <scope>NUCLEOTIDE SEQUENCE [LARGE SCALE GENOMIC DNA]</scope>
    <source>
        <strain evidence="3">race 1</strain>
    </source>
</reference>
<gene>
    <name evidence="2" type="ORF">AM588_10009983</name>
</gene>
<proteinExistence type="predicted"/>
<evidence type="ECO:0000313" key="2">
    <source>
        <dbReference type="EMBL" id="KUF93940.1"/>
    </source>
</evidence>
<name>A0A0W8DCA1_PHYNI</name>
<sequence length="186" mass="21493">MFYLIAVLYLGLVFFDGKVELLEAVGFLCIYFVYVLVVFSDKYLARWCFPSRVPEESIYAVLDDDDDLQYWSSSSMSEKSPAESPLMLLQPTEQKRRPYLKSQTLQVYDTFNHTPIFSDSEQSEPSPRFLDRLLYRKSSLPTPRSEPHICDELGPIEGQSLLEVTDVHLKRPSSMCVGQCKIHYVE</sequence>
<evidence type="ECO:0000256" key="1">
    <source>
        <dbReference type="SAM" id="Phobius"/>
    </source>
</evidence>
<keyword evidence="1" id="KW-0472">Membrane</keyword>
<comment type="caution">
    <text evidence="2">The sequence shown here is derived from an EMBL/GenBank/DDBJ whole genome shotgun (WGS) entry which is preliminary data.</text>
</comment>
<dbReference type="Proteomes" id="UP000054636">
    <property type="component" value="Unassembled WGS sequence"/>
</dbReference>
<keyword evidence="1" id="KW-1133">Transmembrane helix</keyword>
<dbReference type="AlphaFoldDB" id="A0A0W8DCA1"/>
<dbReference type="EMBL" id="LNFP01000338">
    <property type="protein sequence ID" value="KUF93940.1"/>
    <property type="molecule type" value="Genomic_DNA"/>
</dbReference>
<accession>A0A0W8DCA1</accession>
<keyword evidence="1" id="KW-0812">Transmembrane</keyword>
<protein>
    <submittedName>
        <fullName evidence="2">Uncharacterized protein</fullName>
    </submittedName>
</protein>
<evidence type="ECO:0000313" key="3">
    <source>
        <dbReference type="Proteomes" id="UP000054636"/>
    </source>
</evidence>